<name>A0A1C0Y6N2_9BACL</name>
<dbReference type="EMBL" id="MASJ01000039">
    <property type="protein sequence ID" value="OCS82811.1"/>
    <property type="molecule type" value="Genomic_DNA"/>
</dbReference>
<feature type="chain" id="PRO_5008648936" description="SbsA Ig-like domain-containing protein" evidence="2">
    <location>
        <begin position="29"/>
        <end position="1007"/>
    </location>
</feature>
<organism evidence="4 5">
    <name type="scientific">Caryophanon tenue</name>
    <dbReference type="NCBI Taxonomy" id="33978"/>
    <lineage>
        <taxon>Bacteria</taxon>
        <taxon>Bacillati</taxon>
        <taxon>Bacillota</taxon>
        <taxon>Bacilli</taxon>
        <taxon>Bacillales</taxon>
        <taxon>Caryophanaceae</taxon>
        <taxon>Caryophanon</taxon>
    </lineage>
</organism>
<dbReference type="SUPFAM" id="SSF49464">
    <property type="entry name" value="Carboxypeptidase regulatory domain-like"/>
    <property type="match status" value="1"/>
</dbReference>
<dbReference type="Proteomes" id="UP000093199">
    <property type="component" value="Unassembled WGS sequence"/>
</dbReference>
<accession>A0A1C0Y6N2</accession>
<dbReference type="STRING" id="33978.A6M13_05265"/>
<dbReference type="InterPro" id="IPR013784">
    <property type="entry name" value="Carb-bd-like_fold"/>
</dbReference>
<dbReference type="GO" id="GO:0030246">
    <property type="term" value="F:carbohydrate binding"/>
    <property type="evidence" value="ECO:0007669"/>
    <property type="project" value="InterPro"/>
</dbReference>
<protein>
    <recommendedName>
        <fullName evidence="3">SbsA Ig-like domain-containing protein</fullName>
    </recommendedName>
</protein>
<dbReference type="Pfam" id="PF13620">
    <property type="entry name" value="CarboxypepD_reg"/>
    <property type="match status" value="2"/>
</dbReference>
<sequence>MNKKLFMHVVSLCMIFIIVFGLHNSASANDDWQIIQSQQNVPMNKTFTVTFSKVIHENAVRSHTVYVEDEQGNRVSGVETSYITGSKQLLVAPPLNHYDANTTYTLYVSENVYTPDGEYLSKPVKMTFTTSDELDTTNVFVAREDSANETSYTNRTVVLNDNVLQTLTSGTYEGNELSFTNPSAQVQQLQAGAIIILPATAEYPSGWAKKIVSVTQRGNVITFTTTDPELDEVFADIDISQEISLTQDDVVISPELSHAVLSENTLPNGDLRFLLRNEDGSEATITVSEANRPNTNNNDDEDENQGDIIVDNSSAHQLVITFENYKIPRLDADVNGTFTLNYPKLYVDTKWLRLNRLEMTAGVVTNVEIGYGMEAEIGDVIDLLPIGFQVKAGGVAGVEIMPQFFYNLEGSVSTSVELEQETSLVFGLKKNEDNETVGFNESRFTLEPKFTAFSGNVTGRLGFGLDITAEVVQFELGGLNANLFYEKELSGEISTDLVCFYSTSKVGLGLSANIRDFVDITFFGNGSDEITRTLKDSSNCGIEQLLVDNLYVDAGESKYLKVDGVTAGSQIKPILEGASSTPDDNLTLTSQNPDVVKVFPNGKVTVAEGTLHGESVDIDLTYYNEGLDETFEETVTIYVSNQEQLQTPRAVKGRVVDSSTQEPLADVNVTIAPRTILDNINDLIGTDWGTPQEPIAELTTNNVGEYATQLKPGNYKLTFEKDGYLETVVYSTIQVSNDPTIAQIINEVKLTNLDFVNLGTVSGKIIDAVSGENMADTTLFFREGQDNKDGDVVHSELTNTDGTYTAELNAGTYTIELLKEGYLKAYFTIVVVAEQDKTNQNFTISKALDLSEMRVVLTWENEPSDLDLHAWGPGLNNESFHLYYTHVGDSNYSEFAGLSLDRDDTYYYGPETITLSEVRPGLYTFGIHNYTTYYSTTSTTLARSGARVDIYSGASETPVETFYVPHDGIGAYWEVFKFNGLTNEIIPVNELYPSHNDRNFLSLPEKK</sequence>
<evidence type="ECO:0000256" key="1">
    <source>
        <dbReference type="ARBA" id="ARBA00022729"/>
    </source>
</evidence>
<feature type="domain" description="SbsA Ig-like" evidence="3">
    <location>
        <begin position="38"/>
        <end position="130"/>
    </location>
</feature>
<evidence type="ECO:0000313" key="5">
    <source>
        <dbReference type="Proteomes" id="UP000093199"/>
    </source>
</evidence>
<dbReference type="InterPro" id="IPR008969">
    <property type="entry name" value="CarboxyPept-like_regulatory"/>
</dbReference>
<keyword evidence="1 2" id="KW-0732">Signal</keyword>
<dbReference type="OrthoDB" id="57539at2"/>
<proteinExistence type="predicted"/>
<reference evidence="4 5" key="1">
    <citation type="submission" date="2016-07" db="EMBL/GenBank/DDBJ databases">
        <title>Caryophanon tenue genome sequencing.</title>
        <authorList>
            <person name="Verma A."/>
            <person name="Pal Y."/>
            <person name="Krishnamurthi S."/>
        </authorList>
    </citation>
    <scope>NUCLEOTIDE SEQUENCE [LARGE SCALE GENOMIC DNA]</scope>
    <source>
        <strain evidence="4 5">DSM 14152</strain>
    </source>
</reference>
<feature type="signal peptide" evidence="2">
    <location>
        <begin position="1"/>
        <end position="28"/>
    </location>
</feature>
<dbReference type="AlphaFoldDB" id="A0A1C0Y6N2"/>
<gene>
    <name evidence="4" type="ORF">A6M13_05265</name>
</gene>
<dbReference type="RefSeq" id="WP_066547279.1">
    <property type="nucleotide sequence ID" value="NZ_MASJ01000039.1"/>
</dbReference>
<comment type="caution">
    <text evidence="4">The sequence shown here is derived from an EMBL/GenBank/DDBJ whole genome shotgun (WGS) entry which is preliminary data.</text>
</comment>
<dbReference type="Pfam" id="PF13205">
    <property type="entry name" value="Big_5"/>
    <property type="match status" value="1"/>
</dbReference>
<evidence type="ECO:0000313" key="4">
    <source>
        <dbReference type="EMBL" id="OCS82811.1"/>
    </source>
</evidence>
<dbReference type="InterPro" id="IPR032812">
    <property type="entry name" value="SbsA_Ig"/>
</dbReference>
<evidence type="ECO:0000256" key="2">
    <source>
        <dbReference type="SAM" id="SignalP"/>
    </source>
</evidence>
<evidence type="ECO:0000259" key="3">
    <source>
        <dbReference type="Pfam" id="PF13205"/>
    </source>
</evidence>
<dbReference type="Gene3D" id="2.60.40.1120">
    <property type="entry name" value="Carboxypeptidase-like, regulatory domain"/>
    <property type="match status" value="2"/>
</dbReference>
<dbReference type="SUPFAM" id="SSF49452">
    <property type="entry name" value="Starch-binding domain-like"/>
    <property type="match status" value="1"/>
</dbReference>
<keyword evidence="5" id="KW-1185">Reference proteome</keyword>